<keyword evidence="1" id="KW-0175">Coiled coil</keyword>
<name>A0A8R2A0I8_ACYPI</name>
<dbReference type="OMA" id="PINIYTT"/>
<dbReference type="Pfam" id="PF16025">
    <property type="entry name" value="CaM_bind"/>
    <property type="match status" value="1"/>
</dbReference>
<dbReference type="AlphaFoldDB" id="A0A8R2A0I8"/>
<sequence>MALRTDMYVSCIKIFGVPIVPPLMTDQKRNEMKEYKEKAMAYEHKFKGKRISLDSGVMTASTEMQKIENFESPTTVLKETVYCDVNNTSKITILNGMKTDDSEDDSMSPETPTLISEEDENNINDSSSNKEPINIKSDSVGLTENSDDTLIPQQSSNYNLTVSSSTILNENNLNDKCLYNESQIESENQNLIQNSCDTLVPKQEPTQLLTLTNTTFHDNGDNIISAKQIPRLRSNSYTLSSPSPVMVAFLNSQVQQQLMEPKSLENNINYSKESKSEPINIYTTNDFDDKILKARSLSLNSVPKSFHKQELINNSIKPSLNKYSKNIVVSDQKQDERGSLTTVGTNFSNDESVGGSVITVFNGNSFDNNSSPNSITCKSTKHCCCRHSDDDYSLSSSNIHYKTLEELNLEAEHLRITKLDIERRHQEELSNLIRKQREEQEKIAVRYYLVSQSTSGMSFDGSECSESISKQISSSSPSIQSGITVTNDKSILSDTSSIISSCSVNKSLVCSSPRQKISPRSPHSQQNNIKFYHRIRGGLTAKWTKAPTEVENSAATIINAGVRGYLTRRLLRTEKAQLFKKTILDSLKTALIMHMELKKQQPTESDLQLHQRIINQLTTACYDLNDLILGSIHERMTVIRSDRERLMAVKMRRKSSSALVINKQSPILKQPKKSRSGYSLSRKASGHFSEKSSYKKY</sequence>
<evidence type="ECO:0000313" key="3">
    <source>
        <dbReference type="EnsemblMetazoa" id="XP_001942923.1"/>
    </source>
</evidence>
<dbReference type="InterPro" id="IPR033207">
    <property type="entry name" value="CCP110"/>
</dbReference>
<dbReference type="PROSITE" id="PS50096">
    <property type="entry name" value="IQ"/>
    <property type="match status" value="1"/>
</dbReference>
<dbReference type="EnsemblMetazoa" id="XM_001942888.5">
    <property type="protein sequence ID" value="XP_001942923.1"/>
    <property type="gene ID" value="LOC100169379"/>
</dbReference>
<dbReference type="RefSeq" id="XP_001942923.1">
    <property type="nucleotide sequence ID" value="XM_001942888.4"/>
</dbReference>
<accession>A0A8R2A0I8</accession>
<feature type="region of interest" description="Disordered" evidence="2">
    <location>
        <begin position="96"/>
        <end position="144"/>
    </location>
</feature>
<dbReference type="GO" id="GO:0032465">
    <property type="term" value="P:regulation of cytokinesis"/>
    <property type="evidence" value="ECO:0007669"/>
    <property type="project" value="InterPro"/>
</dbReference>
<feature type="compositionally biased region" description="Basic and acidic residues" evidence="2">
    <location>
        <begin position="688"/>
        <end position="697"/>
    </location>
</feature>
<dbReference type="PANTHER" id="PTHR13594:SF1">
    <property type="entry name" value="CENTRIOLAR COILED-COIL PROTEIN OF 110 KDA"/>
    <property type="match status" value="1"/>
</dbReference>
<protein>
    <recommendedName>
        <fullName evidence="5">Centriolar coiled-coil protein of 110 kDa</fullName>
    </recommendedName>
</protein>
<dbReference type="PANTHER" id="PTHR13594">
    <property type="entry name" value="CENTRIOLAR COILED-COIL PROTEIN OF 110 KDA"/>
    <property type="match status" value="1"/>
</dbReference>
<dbReference type="GO" id="GO:1903723">
    <property type="term" value="P:negative regulation of centriole elongation"/>
    <property type="evidence" value="ECO:0007669"/>
    <property type="project" value="TreeGrafter"/>
</dbReference>
<dbReference type="KEGG" id="api:100169379"/>
<dbReference type="Proteomes" id="UP000007819">
    <property type="component" value="Chromosome A1"/>
</dbReference>
<keyword evidence="4" id="KW-1185">Reference proteome</keyword>
<reference evidence="3" key="2">
    <citation type="submission" date="2022-06" db="UniProtKB">
        <authorList>
            <consortium name="EnsemblMetazoa"/>
        </authorList>
    </citation>
    <scope>IDENTIFICATION</scope>
</reference>
<evidence type="ECO:0000256" key="1">
    <source>
        <dbReference type="SAM" id="Coils"/>
    </source>
</evidence>
<evidence type="ECO:0008006" key="5">
    <source>
        <dbReference type="Google" id="ProtNLM"/>
    </source>
</evidence>
<dbReference type="CTD" id="100329274"/>
<reference evidence="4" key="1">
    <citation type="submission" date="2010-06" db="EMBL/GenBank/DDBJ databases">
        <authorList>
            <person name="Jiang H."/>
            <person name="Abraham K."/>
            <person name="Ali S."/>
            <person name="Alsbrooks S.L."/>
            <person name="Anim B.N."/>
            <person name="Anosike U.S."/>
            <person name="Attaway T."/>
            <person name="Bandaranaike D.P."/>
            <person name="Battles P.K."/>
            <person name="Bell S.N."/>
            <person name="Bell A.V."/>
            <person name="Beltran B."/>
            <person name="Bickham C."/>
            <person name="Bustamante Y."/>
            <person name="Caleb T."/>
            <person name="Canada A."/>
            <person name="Cardenas V."/>
            <person name="Carter K."/>
            <person name="Chacko J."/>
            <person name="Chandrabose M.N."/>
            <person name="Chavez D."/>
            <person name="Chavez A."/>
            <person name="Chen L."/>
            <person name="Chu H.-S."/>
            <person name="Claassen K.J."/>
            <person name="Cockrell R."/>
            <person name="Collins M."/>
            <person name="Cooper J.A."/>
            <person name="Cree A."/>
            <person name="Curry S.M."/>
            <person name="Da Y."/>
            <person name="Dao M.D."/>
            <person name="Das B."/>
            <person name="Davila M.-L."/>
            <person name="Davy-Carroll L."/>
            <person name="Denson S."/>
            <person name="Dinh H."/>
            <person name="Ebong V.E."/>
            <person name="Edwards J.R."/>
            <person name="Egan A."/>
            <person name="El-Daye J."/>
            <person name="Escobedo L."/>
            <person name="Fernandez S."/>
            <person name="Fernando P.R."/>
            <person name="Flagg N."/>
            <person name="Forbes L.D."/>
            <person name="Fowler R.G."/>
            <person name="Fu Q."/>
            <person name="Gabisi R.A."/>
            <person name="Ganer J."/>
            <person name="Garbino Pronczuk A."/>
            <person name="Garcia R.M."/>
            <person name="Garner T."/>
            <person name="Garrett T.E."/>
            <person name="Gonzalez D.A."/>
            <person name="Hamid H."/>
            <person name="Hawkins E.S."/>
            <person name="Hirani K."/>
            <person name="Hogues M.E."/>
            <person name="Hollins B."/>
            <person name="Hsiao C.-H."/>
            <person name="Jabil R."/>
            <person name="James M.L."/>
            <person name="Jhangiani S.N."/>
            <person name="Johnson B."/>
            <person name="Johnson Q."/>
            <person name="Joshi V."/>
            <person name="Kalu J.B."/>
            <person name="Kam C."/>
            <person name="Kashfia A."/>
            <person name="Keebler J."/>
            <person name="Kisamo H."/>
            <person name="Kovar C.L."/>
            <person name="Lago L.A."/>
            <person name="Lai C.-Y."/>
            <person name="Laidlaw J."/>
            <person name="Lara F."/>
            <person name="Le T.-K."/>
            <person name="Lee S.L."/>
            <person name="Legall F.H."/>
            <person name="Lemon S.J."/>
            <person name="Lewis L.R."/>
            <person name="Li B."/>
            <person name="Liu Y."/>
            <person name="Liu Y.-S."/>
            <person name="Lopez J."/>
            <person name="Lozado R.J."/>
            <person name="Lu J."/>
            <person name="Madu R.C."/>
            <person name="Maheshwari M."/>
            <person name="Maheshwari R."/>
            <person name="Malloy K."/>
            <person name="Martinez E."/>
            <person name="Mathew T."/>
            <person name="Mercado I.C."/>
            <person name="Mercado C."/>
            <person name="Meyer B."/>
            <person name="Montgomery K."/>
            <person name="Morgan M.B."/>
            <person name="Munidasa M."/>
            <person name="Nazareth L.V."/>
            <person name="Nelson J."/>
            <person name="Ng B.M."/>
            <person name="Nguyen N.B."/>
            <person name="Nguyen P.Q."/>
            <person name="Nguyen T."/>
            <person name="Obregon M."/>
            <person name="Okwuonu G.O."/>
            <person name="Onwere C.G."/>
            <person name="Orozco G."/>
            <person name="Parra A."/>
            <person name="Patel S."/>
            <person name="Patil S."/>
            <person name="Perez A."/>
            <person name="Perez Y."/>
            <person name="Pham C."/>
            <person name="Primus E.L."/>
            <person name="Pu L.-L."/>
            <person name="Puazo M."/>
            <person name="Qin X."/>
            <person name="Quiroz J.B."/>
            <person name="Reese J."/>
            <person name="Richards S."/>
            <person name="Rives C.M."/>
            <person name="Robberts R."/>
            <person name="Ruiz S.J."/>
            <person name="Ruiz M.J."/>
            <person name="Santibanez J."/>
            <person name="Schneider B.W."/>
            <person name="Sisson I."/>
            <person name="Smith M."/>
            <person name="Sodergren E."/>
            <person name="Song X.-Z."/>
            <person name="Song B.B."/>
            <person name="Summersgill H."/>
            <person name="Thelus R."/>
            <person name="Thornton R.D."/>
            <person name="Trejos Z.Y."/>
            <person name="Usmani K."/>
            <person name="Vattathil S."/>
            <person name="Villasana D."/>
            <person name="Walker D.L."/>
            <person name="Wang S."/>
            <person name="Wang K."/>
            <person name="White C.S."/>
            <person name="Williams A.C."/>
            <person name="Williamson J."/>
            <person name="Wilson K."/>
            <person name="Woghiren I.O."/>
            <person name="Woodworth J.R."/>
            <person name="Worley K.C."/>
            <person name="Wright R.A."/>
            <person name="Wu W."/>
            <person name="Young L."/>
            <person name="Zhang L."/>
            <person name="Zhang J."/>
            <person name="Zhu Y."/>
            <person name="Muzny D.M."/>
            <person name="Weinstock G."/>
            <person name="Gibbs R.A."/>
        </authorList>
    </citation>
    <scope>NUCLEOTIDE SEQUENCE [LARGE SCALE GENOMIC DNA]</scope>
    <source>
        <strain evidence="4">LSR1</strain>
    </source>
</reference>
<dbReference type="GO" id="GO:0032053">
    <property type="term" value="P:ciliary basal body organization"/>
    <property type="evidence" value="ECO:0007669"/>
    <property type="project" value="TreeGrafter"/>
</dbReference>
<dbReference type="GO" id="GO:0007099">
    <property type="term" value="P:centriole replication"/>
    <property type="evidence" value="ECO:0007669"/>
    <property type="project" value="InterPro"/>
</dbReference>
<feature type="coiled-coil region" evidence="1">
    <location>
        <begin position="404"/>
        <end position="442"/>
    </location>
</feature>
<organism evidence="3 4">
    <name type="scientific">Acyrthosiphon pisum</name>
    <name type="common">Pea aphid</name>
    <dbReference type="NCBI Taxonomy" id="7029"/>
    <lineage>
        <taxon>Eukaryota</taxon>
        <taxon>Metazoa</taxon>
        <taxon>Ecdysozoa</taxon>
        <taxon>Arthropoda</taxon>
        <taxon>Hexapoda</taxon>
        <taxon>Insecta</taxon>
        <taxon>Pterygota</taxon>
        <taxon>Neoptera</taxon>
        <taxon>Paraneoptera</taxon>
        <taxon>Hemiptera</taxon>
        <taxon>Sternorrhyncha</taxon>
        <taxon>Aphidomorpha</taxon>
        <taxon>Aphidoidea</taxon>
        <taxon>Aphididae</taxon>
        <taxon>Macrosiphini</taxon>
        <taxon>Acyrthosiphon</taxon>
    </lineage>
</organism>
<evidence type="ECO:0000256" key="2">
    <source>
        <dbReference type="SAM" id="MobiDB-lite"/>
    </source>
</evidence>
<proteinExistence type="predicted"/>
<dbReference type="GeneID" id="100169379"/>
<dbReference type="GO" id="GO:0005814">
    <property type="term" value="C:centriole"/>
    <property type="evidence" value="ECO:0007669"/>
    <property type="project" value="InterPro"/>
</dbReference>
<evidence type="ECO:0000313" key="4">
    <source>
        <dbReference type="Proteomes" id="UP000007819"/>
    </source>
</evidence>
<dbReference type="OrthoDB" id="10028852at2759"/>
<feature type="region of interest" description="Disordered" evidence="2">
    <location>
        <begin position="662"/>
        <end position="697"/>
    </location>
</feature>